<feature type="domain" description="Fatty acid hydroxylase" evidence="6">
    <location>
        <begin position="156"/>
        <end position="299"/>
    </location>
</feature>
<feature type="transmembrane region" description="Helical" evidence="5">
    <location>
        <begin position="49"/>
        <end position="68"/>
    </location>
</feature>
<evidence type="ECO:0000256" key="4">
    <source>
        <dbReference type="ARBA" id="ARBA00023136"/>
    </source>
</evidence>
<dbReference type="GO" id="GO:0016491">
    <property type="term" value="F:oxidoreductase activity"/>
    <property type="evidence" value="ECO:0007669"/>
    <property type="project" value="InterPro"/>
</dbReference>
<comment type="subcellular location">
    <subcellularLocation>
        <location evidence="1">Membrane</location>
    </subcellularLocation>
</comment>
<evidence type="ECO:0000259" key="6">
    <source>
        <dbReference type="Pfam" id="PF04116"/>
    </source>
</evidence>
<dbReference type="PANTHER" id="PTHR11863">
    <property type="entry name" value="STEROL DESATURASE"/>
    <property type="match status" value="1"/>
</dbReference>
<dbReference type="AlphaFoldDB" id="A0A940YRP1"/>
<keyword evidence="3 5" id="KW-1133">Transmembrane helix</keyword>
<organism evidence="7 8">
    <name type="scientific">Ideonella aquatica</name>
    <dbReference type="NCBI Taxonomy" id="2824119"/>
    <lineage>
        <taxon>Bacteria</taxon>
        <taxon>Pseudomonadati</taxon>
        <taxon>Pseudomonadota</taxon>
        <taxon>Betaproteobacteria</taxon>
        <taxon>Burkholderiales</taxon>
        <taxon>Sphaerotilaceae</taxon>
        <taxon>Ideonella</taxon>
    </lineage>
</organism>
<name>A0A940YRP1_9BURK</name>
<gene>
    <name evidence="7" type="ORF">KAK06_19900</name>
</gene>
<dbReference type="GO" id="GO:0008610">
    <property type="term" value="P:lipid biosynthetic process"/>
    <property type="evidence" value="ECO:0007669"/>
    <property type="project" value="InterPro"/>
</dbReference>
<dbReference type="GO" id="GO:0016020">
    <property type="term" value="C:membrane"/>
    <property type="evidence" value="ECO:0007669"/>
    <property type="project" value="UniProtKB-SubCell"/>
</dbReference>
<feature type="transmembrane region" description="Helical" evidence="5">
    <location>
        <begin position="152"/>
        <end position="170"/>
    </location>
</feature>
<evidence type="ECO:0000256" key="5">
    <source>
        <dbReference type="SAM" id="Phobius"/>
    </source>
</evidence>
<evidence type="ECO:0000256" key="1">
    <source>
        <dbReference type="ARBA" id="ARBA00004370"/>
    </source>
</evidence>
<protein>
    <submittedName>
        <fullName evidence="7">Sterol desaturase family protein</fullName>
    </submittedName>
</protein>
<comment type="caution">
    <text evidence="7">The sequence shown here is derived from an EMBL/GenBank/DDBJ whole genome shotgun (WGS) entry which is preliminary data.</text>
</comment>
<proteinExistence type="predicted"/>
<dbReference type="RefSeq" id="WP_210803905.1">
    <property type="nucleotide sequence ID" value="NZ_JAGQDE010000024.1"/>
</dbReference>
<evidence type="ECO:0000256" key="2">
    <source>
        <dbReference type="ARBA" id="ARBA00022692"/>
    </source>
</evidence>
<keyword evidence="8" id="KW-1185">Reference proteome</keyword>
<keyword evidence="2 5" id="KW-0812">Transmembrane</keyword>
<evidence type="ECO:0000256" key="3">
    <source>
        <dbReference type="ARBA" id="ARBA00022989"/>
    </source>
</evidence>
<dbReference type="GO" id="GO:0005506">
    <property type="term" value="F:iron ion binding"/>
    <property type="evidence" value="ECO:0007669"/>
    <property type="project" value="InterPro"/>
</dbReference>
<evidence type="ECO:0000313" key="8">
    <source>
        <dbReference type="Proteomes" id="UP000678374"/>
    </source>
</evidence>
<dbReference type="InterPro" id="IPR050307">
    <property type="entry name" value="Sterol_Desaturase_Related"/>
</dbReference>
<feature type="transmembrane region" description="Helical" evidence="5">
    <location>
        <begin position="110"/>
        <end position="132"/>
    </location>
</feature>
<dbReference type="EMBL" id="JAGQDE010000024">
    <property type="protein sequence ID" value="MBQ0961231.1"/>
    <property type="molecule type" value="Genomic_DNA"/>
</dbReference>
<dbReference type="InterPro" id="IPR006694">
    <property type="entry name" value="Fatty_acid_hydroxylase"/>
</dbReference>
<keyword evidence="4 5" id="KW-0472">Membrane</keyword>
<sequence>MSLIDSLNAAVDALTGAFGDAQQALFEGVVQPLLFHAGLGSFISDGFDATGWLLVGLLQITAMLLLIAPLQRWRPDEAPAATPQARAERRRAVRVDVLYTLIHRLGLFRVALFFAVDPLFNALFGWLAVHGVDGWHLDQWIAPWWPGVSDTQLAGFLVYLLVFDLLNYGLHRAQHQFNWWWALHAVHHSQRHVTMWSDSRNHLLDSLIVDAVFVLAARVIGVAPGQFVALIALSQLVENLAHANLRLSFGWLGERLLVGPAFHRRHHAAGLGHESHGKGTLGGCNFAVLFPLWDWLLGTADFRHDNGPCGIRDQWPDEGARDYGGGFWAQQRLGLLRLWGRA</sequence>
<evidence type="ECO:0000313" key="7">
    <source>
        <dbReference type="EMBL" id="MBQ0961231.1"/>
    </source>
</evidence>
<dbReference type="Pfam" id="PF04116">
    <property type="entry name" value="FA_hydroxylase"/>
    <property type="match status" value="1"/>
</dbReference>
<reference evidence="7" key="1">
    <citation type="submission" date="2021-04" db="EMBL/GenBank/DDBJ databases">
        <title>The genome sequence of Ideonella sp. 4Y11.</title>
        <authorList>
            <person name="Liu Y."/>
        </authorList>
    </citation>
    <scope>NUCLEOTIDE SEQUENCE</scope>
    <source>
        <strain evidence="7">4Y11</strain>
    </source>
</reference>
<dbReference type="Proteomes" id="UP000678374">
    <property type="component" value="Unassembled WGS sequence"/>
</dbReference>
<accession>A0A940YRP1</accession>